<evidence type="ECO:0000313" key="5">
    <source>
        <dbReference type="RefSeq" id="XP_033576518.1"/>
    </source>
</evidence>
<feature type="region of interest" description="Disordered" evidence="1">
    <location>
        <begin position="146"/>
        <end position="171"/>
    </location>
</feature>
<sequence length="337" mass="35505">MLLLAASSAGPGLRGERLRAETGERQPPSRRQGEAHRQQDSNRQHKTRAARGASDAFKRAVLRPTGTYSYEGTAISSPFRQRLLRAHRLGVCQPLNGADWPSLRTERAGGRQGRGLGMQASPRAFQKTCRASECCRVNGHLPAAAASPAEDASSTSSAQGPGHPPEGCFKMTASVPGSVGPQYCQPGLISGLQRARSSAAAARLRARPSPRTAQDGLTIASANDSGSPKALATSSALQALLAADIKSVGSWTVGFDAFAPVASLDADHNAVLVQHHLQRPLPSHADRWIDAAGSSQTLLALSAGEQRWRCPSRCFVLLVLATALLCIQALATMLTIS</sequence>
<keyword evidence="2" id="KW-0812">Transmembrane</keyword>
<feature type="region of interest" description="Disordered" evidence="1">
    <location>
        <begin position="199"/>
        <end position="224"/>
    </location>
</feature>
<reference evidence="5" key="3">
    <citation type="submission" date="2025-04" db="UniProtKB">
        <authorList>
            <consortium name="RefSeq"/>
        </authorList>
    </citation>
    <scope>IDENTIFICATION</scope>
    <source>
        <strain evidence="5">CBS 304.34</strain>
    </source>
</reference>
<gene>
    <name evidence="3 5" type="ORF">BDZ99DRAFT_520901</name>
</gene>
<feature type="region of interest" description="Disordered" evidence="1">
    <location>
        <begin position="1"/>
        <end position="58"/>
    </location>
</feature>
<evidence type="ECO:0000313" key="4">
    <source>
        <dbReference type="Proteomes" id="UP000504636"/>
    </source>
</evidence>
<feature type="compositionally biased region" description="Low complexity" evidence="1">
    <location>
        <begin position="199"/>
        <end position="211"/>
    </location>
</feature>
<dbReference type="AlphaFoldDB" id="A0A6A6YNG5"/>
<dbReference type="EMBL" id="MU003701">
    <property type="protein sequence ID" value="KAF2809554.1"/>
    <property type="molecule type" value="Genomic_DNA"/>
</dbReference>
<dbReference type="RefSeq" id="XP_033576518.1">
    <property type="nucleotide sequence ID" value="XM_033725576.1"/>
</dbReference>
<dbReference type="GeneID" id="54466469"/>
<dbReference type="OrthoDB" id="10648011at2759"/>
<reference evidence="3 5" key="1">
    <citation type="journal article" date="2020" name="Stud. Mycol.">
        <title>101 Dothideomycetes genomes: a test case for predicting lifestyles and emergence of pathogens.</title>
        <authorList>
            <person name="Haridas S."/>
            <person name="Albert R."/>
            <person name="Binder M."/>
            <person name="Bloem J."/>
            <person name="Labutti K."/>
            <person name="Salamov A."/>
            <person name="Andreopoulos B."/>
            <person name="Baker S."/>
            <person name="Barry K."/>
            <person name="Bills G."/>
            <person name="Bluhm B."/>
            <person name="Cannon C."/>
            <person name="Castanera R."/>
            <person name="Culley D."/>
            <person name="Daum C."/>
            <person name="Ezra D."/>
            <person name="Gonzalez J."/>
            <person name="Henrissat B."/>
            <person name="Kuo A."/>
            <person name="Liang C."/>
            <person name="Lipzen A."/>
            <person name="Lutzoni F."/>
            <person name="Magnuson J."/>
            <person name="Mondo S."/>
            <person name="Nolan M."/>
            <person name="Ohm R."/>
            <person name="Pangilinan J."/>
            <person name="Park H.-J."/>
            <person name="Ramirez L."/>
            <person name="Alfaro M."/>
            <person name="Sun H."/>
            <person name="Tritt A."/>
            <person name="Yoshinaga Y."/>
            <person name="Zwiers L.-H."/>
            <person name="Turgeon B."/>
            <person name="Goodwin S."/>
            <person name="Spatafora J."/>
            <person name="Crous P."/>
            <person name="Grigoriev I."/>
        </authorList>
    </citation>
    <scope>NUCLEOTIDE SEQUENCE</scope>
    <source>
        <strain evidence="3 5">CBS 304.34</strain>
    </source>
</reference>
<dbReference type="Proteomes" id="UP000504636">
    <property type="component" value="Unplaced"/>
</dbReference>
<reference evidence="5" key="2">
    <citation type="submission" date="2020-04" db="EMBL/GenBank/DDBJ databases">
        <authorList>
            <consortium name="NCBI Genome Project"/>
        </authorList>
    </citation>
    <scope>NUCLEOTIDE SEQUENCE</scope>
    <source>
        <strain evidence="5">CBS 304.34</strain>
    </source>
</reference>
<protein>
    <submittedName>
        <fullName evidence="3 5">Uncharacterized protein</fullName>
    </submittedName>
</protein>
<evidence type="ECO:0000256" key="1">
    <source>
        <dbReference type="SAM" id="MobiDB-lite"/>
    </source>
</evidence>
<keyword evidence="2" id="KW-1133">Transmembrane helix</keyword>
<proteinExistence type="predicted"/>
<feature type="transmembrane region" description="Helical" evidence="2">
    <location>
        <begin position="315"/>
        <end position="336"/>
    </location>
</feature>
<evidence type="ECO:0000313" key="3">
    <source>
        <dbReference type="EMBL" id="KAF2809554.1"/>
    </source>
</evidence>
<feature type="compositionally biased region" description="Basic and acidic residues" evidence="1">
    <location>
        <begin position="31"/>
        <end position="43"/>
    </location>
</feature>
<name>A0A6A6YNG5_9PEZI</name>
<feature type="compositionally biased region" description="Basic and acidic residues" evidence="1">
    <location>
        <begin position="14"/>
        <end position="24"/>
    </location>
</feature>
<keyword evidence="4" id="KW-1185">Reference proteome</keyword>
<feature type="compositionally biased region" description="Low complexity" evidence="1">
    <location>
        <begin position="146"/>
        <end position="158"/>
    </location>
</feature>
<keyword evidence="2" id="KW-0472">Membrane</keyword>
<evidence type="ECO:0000256" key="2">
    <source>
        <dbReference type="SAM" id="Phobius"/>
    </source>
</evidence>
<accession>A0A6A6YNG5</accession>
<organism evidence="3">
    <name type="scientific">Mytilinidion resinicola</name>
    <dbReference type="NCBI Taxonomy" id="574789"/>
    <lineage>
        <taxon>Eukaryota</taxon>
        <taxon>Fungi</taxon>
        <taxon>Dikarya</taxon>
        <taxon>Ascomycota</taxon>
        <taxon>Pezizomycotina</taxon>
        <taxon>Dothideomycetes</taxon>
        <taxon>Pleosporomycetidae</taxon>
        <taxon>Mytilinidiales</taxon>
        <taxon>Mytilinidiaceae</taxon>
        <taxon>Mytilinidion</taxon>
    </lineage>
</organism>